<proteinExistence type="predicted"/>
<dbReference type="KEGG" id="vra:106778924"/>
<dbReference type="GeneID" id="106778924"/>
<reference evidence="2" key="1">
    <citation type="submission" date="2025-08" db="UniProtKB">
        <authorList>
            <consortium name="RefSeq"/>
        </authorList>
    </citation>
    <scope>IDENTIFICATION</scope>
    <source>
        <tissue evidence="2">Leaf</tissue>
    </source>
</reference>
<dbReference type="STRING" id="3916.A0A1S3VWI5"/>
<accession>A0A1S3VWI5</accession>
<dbReference type="Proteomes" id="UP000087766">
    <property type="component" value="Unplaced"/>
</dbReference>
<gene>
    <name evidence="2" type="primary">LOC106778924</name>
</gene>
<organism evidence="1 2">
    <name type="scientific">Vigna radiata var. radiata</name>
    <name type="common">Mung bean</name>
    <name type="synonym">Phaseolus aureus</name>
    <dbReference type="NCBI Taxonomy" id="3916"/>
    <lineage>
        <taxon>Eukaryota</taxon>
        <taxon>Viridiplantae</taxon>
        <taxon>Streptophyta</taxon>
        <taxon>Embryophyta</taxon>
        <taxon>Tracheophyta</taxon>
        <taxon>Spermatophyta</taxon>
        <taxon>Magnoliopsida</taxon>
        <taxon>eudicotyledons</taxon>
        <taxon>Gunneridae</taxon>
        <taxon>Pentapetalae</taxon>
        <taxon>rosids</taxon>
        <taxon>fabids</taxon>
        <taxon>Fabales</taxon>
        <taxon>Fabaceae</taxon>
        <taxon>Papilionoideae</taxon>
        <taxon>50 kb inversion clade</taxon>
        <taxon>NPAAA clade</taxon>
        <taxon>indigoferoid/millettioid clade</taxon>
        <taxon>Phaseoleae</taxon>
        <taxon>Vigna</taxon>
    </lineage>
</organism>
<evidence type="ECO:0000313" key="1">
    <source>
        <dbReference type="Proteomes" id="UP000087766"/>
    </source>
</evidence>
<name>A0A1S3VWI5_VIGRR</name>
<protein>
    <submittedName>
        <fullName evidence="2">Uncharacterized protein LOC106778924</fullName>
    </submittedName>
</protein>
<evidence type="ECO:0000313" key="2">
    <source>
        <dbReference type="RefSeq" id="XP_014522419.1"/>
    </source>
</evidence>
<dbReference type="AlphaFoldDB" id="A0A1S3VWI5"/>
<dbReference type="OrthoDB" id="1875580at2759"/>
<dbReference type="Gramene" id="Vradi0180s00130.1">
    <property type="protein sequence ID" value="Vradi0180s00130.1"/>
    <property type="gene ID" value="Vradi0180s00130"/>
</dbReference>
<keyword evidence="1" id="KW-1185">Reference proteome</keyword>
<sequence length="146" mass="16717">MHCIKGLSKDDIQNWWFAHLKLPVISVNNAHLDLLRNDYAGLLQTQLTIVVTAKNGNARAHATFTDINFNISYQGQDITVLVADPFEVPKNSSEDLGYVVQSSSIPLRLDQMEQVDNAWKKNEIEFCTYFLSKNEIEFCTYFLPFL</sequence>
<dbReference type="RefSeq" id="XP_014522419.1">
    <property type="nucleotide sequence ID" value="XM_014666933.1"/>
</dbReference>